<sequence length="102" mass="11075">MGGGISAIKLGGVSPVSFLKMNPKQLTFQWKKVVRLIVVGISPIAALFLLLLIVLGLSRQCVLMGFDAKRAFVTRQVCQTISNIFLPEKEPLPTPSLPEQGI</sequence>
<name>E0UM67_GLOV7</name>
<feature type="transmembrane region" description="Helical" evidence="1">
    <location>
        <begin position="33"/>
        <end position="57"/>
    </location>
</feature>
<dbReference type="AlphaFoldDB" id="E0UM67"/>
<protein>
    <submittedName>
        <fullName evidence="2">Uncharacterized protein</fullName>
    </submittedName>
</protein>
<reference evidence="3" key="1">
    <citation type="journal article" date="2011" name="MBio">
        <title>Novel metabolic attributes of the genus Cyanothece, comprising a group of unicellular nitrogen-fixing Cyanobacteria.</title>
        <authorList>
            <person name="Bandyopadhyay A."/>
            <person name="Elvitigala T."/>
            <person name="Welsh E."/>
            <person name="Stockel J."/>
            <person name="Liberton M."/>
            <person name="Min H."/>
            <person name="Sherman L.A."/>
            <person name="Pakrasi H.B."/>
        </authorList>
    </citation>
    <scope>NUCLEOTIDE SEQUENCE [LARGE SCALE GENOMIC DNA]</scope>
    <source>
        <strain evidence="3">PCC 7822</strain>
        <plasmid evidence="3">Cy782202</plasmid>
    </source>
</reference>
<evidence type="ECO:0000313" key="2">
    <source>
        <dbReference type="EMBL" id="ADN18047.1"/>
    </source>
</evidence>
<organism evidence="2 3">
    <name type="scientific">Gloeothece verrucosa (strain PCC 7822)</name>
    <name type="common">Cyanothece sp. (strain PCC 7822)</name>
    <dbReference type="NCBI Taxonomy" id="497965"/>
    <lineage>
        <taxon>Bacteria</taxon>
        <taxon>Bacillati</taxon>
        <taxon>Cyanobacteriota</taxon>
        <taxon>Cyanophyceae</taxon>
        <taxon>Oscillatoriophycideae</taxon>
        <taxon>Chroococcales</taxon>
        <taxon>Aphanothecaceae</taxon>
        <taxon>Gloeothece</taxon>
        <taxon>Gloeothece verrucosa</taxon>
    </lineage>
</organism>
<dbReference type="EMBL" id="CP002200">
    <property type="protein sequence ID" value="ADN18047.1"/>
    <property type="molecule type" value="Genomic_DNA"/>
</dbReference>
<keyword evidence="1" id="KW-1133">Transmembrane helix</keyword>
<evidence type="ECO:0000313" key="3">
    <source>
        <dbReference type="Proteomes" id="UP000008206"/>
    </source>
</evidence>
<gene>
    <name evidence="2" type="ordered locus">Cyan7822_6246</name>
</gene>
<keyword evidence="3" id="KW-1185">Reference proteome</keyword>
<dbReference type="KEGG" id="cyj:Cyan7822_6246"/>
<proteinExistence type="predicted"/>
<evidence type="ECO:0000256" key="1">
    <source>
        <dbReference type="SAM" id="Phobius"/>
    </source>
</evidence>
<keyword evidence="1" id="KW-0812">Transmembrane</keyword>
<keyword evidence="2" id="KW-0614">Plasmid</keyword>
<dbReference type="Proteomes" id="UP000008206">
    <property type="component" value="Plasmid Cy782202"/>
</dbReference>
<dbReference type="HOGENOM" id="CLU_2272723_0_0_3"/>
<accession>E0UM67</accession>
<keyword evidence="1" id="KW-0472">Membrane</keyword>
<geneLocation type="plasmid" evidence="2 3">
    <name>Cy782202</name>
</geneLocation>